<keyword evidence="3" id="KW-0678">Repressor</keyword>
<dbReference type="PaxDb" id="7159-AAEL004123-PA"/>
<comment type="similarity">
    <text evidence="2">Belongs to the SAP130 family.</text>
</comment>
<dbReference type="Proteomes" id="UP000682892">
    <property type="component" value="Unassembled WGS sequence"/>
</dbReference>
<comment type="subcellular location">
    <subcellularLocation>
        <location evidence="1">Nucleus</location>
    </subcellularLocation>
</comment>
<gene>
    <name evidence="8" type="ORF">AaeL_AAEL004123</name>
</gene>
<protein>
    <submittedName>
        <fullName evidence="8">AAEL004123-PA</fullName>
    </submittedName>
</protein>
<name>Q17DL4_AEDAE</name>
<dbReference type="InterPro" id="IPR031963">
    <property type="entry name" value="SAP130_C"/>
</dbReference>
<reference evidence="8" key="1">
    <citation type="submission" date="2005-10" db="EMBL/GenBank/DDBJ databases">
        <authorList>
            <person name="Loftus B.J."/>
            <person name="Nene V.M."/>
            <person name="Hannick L.I."/>
            <person name="Bidwell S."/>
            <person name="Haas B."/>
            <person name="Amedeo P."/>
            <person name="Orvis J."/>
            <person name="Wortman J.R."/>
            <person name="White O.R."/>
            <person name="Salzberg S."/>
            <person name="Shumway M."/>
            <person name="Koo H."/>
            <person name="Zhao Y."/>
            <person name="Holmes M."/>
            <person name="Miller J."/>
            <person name="Schatz M."/>
            <person name="Pop M."/>
            <person name="Pai G."/>
            <person name="Utterback T."/>
            <person name="Rogers Y.-H."/>
            <person name="Kravitz S."/>
            <person name="Fraser C.M."/>
        </authorList>
    </citation>
    <scope>NUCLEOTIDE SEQUENCE</scope>
    <source>
        <strain evidence="8">Liverpool</strain>
    </source>
</reference>
<dbReference type="HOGENOM" id="CLU_2724228_0_0_1"/>
<feature type="domain" description="Histone deacetylase complex subunit SAP130 C-terminal" evidence="7">
    <location>
        <begin position="14"/>
        <end position="55"/>
    </location>
</feature>
<dbReference type="PANTHER" id="PTHR13497">
    <property type="entry name" value="HISTONE DEACETYLASE COMPLEX SUBUNIT SAP130"/>
    <property type="match status" value="1"/>
</dbReference>
<dbReference type="EMBL" id="CH477293">
    <property type="protein sequence ID" value="EAT44485.1"/>
    <property type="molecule type" value="Genomic_DNA"/>
</dbReference>
<dbReference type="PhylomeDB" id="Q17DL4"/>
<evidence type="ECO:0000256" key="5">
    <source>
        <dbReference type="ARBA" id="ARBA00023163"/>
    </source>
</evidence>
<dbReference type="PANTHER" id="PTHR13497:SF3">
    <property type="entry name" value="HISTONE DEACETYLASE COMPLEX SUBUNIT SAP130"/>
    <property type="match status" value="1"/>
</dbReference>
<proteinExistence type="inferred from homology"/>
<keyword evidence="4" id="KW-0805">Transcription regulation</keyword>
<evidence type="ECO:0000313" key="9">
    <source>
        <dbReference type="Proteomes" id="UP000682892"/>
    </source>
</evidence>
<organism evidence="8 9">
    <name type="scientific">Aedes aegypti</name>
    <name type="common">Yellowfever mosquito</name>
    <name type="synonym">Culex aegypti</name>
    <dbReference type="NCBI Taxonomy" id="7159"/>
    <lineage>
        <taxon>Eukaryota</taxon>
        <taxon>Metazoa</taxon>
        <taxon>Ecdysozoa</taxon>
        <taxon>Arthropoda</taxon>
        <taxon>Hexapoda</taxon>
        <taxon>Insecta</taxon>
        <taxon>Pterygota</taxon>
        <taxon>Neoptera</taxon>
        <taxon>Endopterygota</taxon>
        <taxon>Diptera</taxon>
        <taxon>Nematocera</taxon>
        <taxon>Culicoidea</taxon>
        <taxon>Culicidae</taxon>
        <taxon>Culicinae</taxon>
        <taxon>Aedini</taxon>
        <taxon>Aedes</taxon>
        <taxon>Stegomyia</taxon>
    </lineage>
</organism>
<dbReference type="VEuPathDB" id="VectorBase:AAEL007252"/>
<dbReference type="STRING" id="7159.Q17DL4"/>
<evidence type="ECO:0000256" key="2">
    <source>
        <dbReference type="ARBA" id="ARBA00007859"/>
    </source>
</evidence>
<reference evidence="8" key="3">
    <citation type="submission" date="2012-09" db="EMBL/GenBank/DDBJ databases">
        <authorList>
            <consortium name="VectorBase"/>
        </authorList>
    </citation>
    <scope>NUCLEOTIDE SEQUENCE</scope>
    <source>
        <strain evidence="8">Liverpool</strain>
    </source>
</reference>
<evidence type="ECO:0000313" key="8">
    <source>
        <dbReference type="EMBL" id="EAT44485.1"/>
    </source>
</evidence>
<reference evidence="8" key="2">
    <citation type="journal article" date="2007" name="Science">
        <title>Genome sequence of Aedes aegypti, a major arbovirus vector.</title>
        <authorList>
            <person name="Nene V."/>
            <person name="Wortman J.R."/>
            <person name="Lawson D."/>
            <person name="Haas B."/>
            <person name="Kodira C."/>
            <person name="Tu Z.J."/>
            <person name="Loftus B."/>
            <person name="Xi Z."/>
            <person name="Megy K."/>
            <person name="Grabherr M."/>
            <person name="Ren Q."/>
            <person name="Zdobnov E.M."/>
            <person name="Lobo N.F."/>
            <person name="Campbell K.S."/>
            <person name="Brown S.E."/>
            <person name="Bonaldo M.F."/>
            <person name="Zhu J."/>
            <person name="Sinkins S.P."/>
            <person name="Hogenkamp D.G."/>
            <person name="Amedeo P."/>
            <person name="Arensburger P."/>
            <person name="Atkinson P.W."/>
            <person name="Bidwell S."/>
            <person name="Biedler J."/>
            <person name="Birney E."/>
            <person name="Bruggner R.V."/>
            <person name="Costas J."/>
            <person name="Coy M.R."/>
            <person name="Crabtree J."/>
            <person name="Crawford M."/>
            <person name="Debruyn B."/>
            <person name="Decaprio D."/>
            <person name="Eiglmeier K."/>
            <person name="Eisenstadt E."/>
            <person name="El-Dorry H."/>
            <person name="Gelbart W.M."/>
            <person name="Gomes S.L."/>
            <person name="Hammond M."/>
            <person name="Hannick L.I."/>
            <person name="Hogan J.R."/>
            <person name="Holmes M.H."/>
            <person name="Jaffe D."/>
            <person name="Johnston J.S."/>
            <person name="Kennedy R.C."/>
            <person name="Koo H."/>
            <person name="Kravitz S."/>
            <person name="Kriventseva E.V."/>
            <person name="Kulp D."/>
            <person name="Labutti K."/>
            <person name="Lee E."/>
            <person name="Li S."/>
            <person name="Lovin D.D."/>
            <person name="Mao C."/>
            <person name="Mauceli E."/>
            <person name="Menck C.F."/>
            <person name="Miller J.R."/>
            <person name="Montgomery P."/>
            <person name="Mori A."/>
            <person name="Nascimento A.L."/>
            <person name="Naveira H.F."/>
            <person name="Nusbaum C."/>
            <person name="O'leary S."/>
            <person name="Orvis J."/>
            <person name="Pertea M."/>
            <person name="Quesneville H."/>
            <person name="Reidenbach K.R."/>
            <person name="Rogers Y.H."/>
            <person name="Roth C.W."/>
            <person name="Schneider J.R."/>
            <person name="Schatz M."/>
            <person name="Shumway M."/>
            <person name="Stanke M."/>
            <person name="Stinson E.O."/>
            <person name="Tubio J.M."/>
            <person name="Vanzee J.P."/>
            <person name="Verjovski-Almeida S."/>
            <person name="Werner D."/>
            <person name="White O."/>
            <person name="Wyder S."/>
            <person name="Zeng Q."/>
            <person name="Zhao Q."/>
            <person name="Zhao Y."/>
            <person name="Hill C.A."/>
            <person name="Raikhel A.S."/>
            <person name="Soares M.B."/>
            <person name="Knudson D.L."/>
            <person name="Lee N.H."/>
            <person name="Galagan J."/>
            <person name="Salzberg S.L."/>
            <person name="Paulsen I.T."/>
            <person name="Dimopoulos G."/>
            <person name="Collins F.H."/>
            <person name="Birren B."/>
            <person name="Fraser-Liggett C.M."/>
            <person name="Severson D.W."/>
        </authorList>
    </citation>
    <scope>NUCLEOTIDE SEQUENCE [LARGE SCALE GENOMIC DNA]</scope>
    <source>
        <strain evidence="8">Liverpool</strain>
    </source>
</reference>
<evidence type="ECO:0000256" key="6">
    <source>
        <dbReference type="ARBA" id="ARBA00023242"/>
    </source>
</evidence>
<evidence type="ECO:0000259" key="7">
    <source>
        <dbReference type="Pfam" id="PF16014"/>
    </source>
</evidence>
<evidence type="ECO:0000256" key="1">
    <source>
        <dbReference type="ARBA" id="ARBA00004123"/>
    </source>
</evidence>
<dbReference type="Pfam" id="PF16014">
    <property type="entry name" value="SAP130_C"/>
    <property type="match status" value="1"/>
</dbReference>
<keyword evidence="6" id="KW-0539">Nucleus</keyword>
<dbReference type="GO" id="GO:0000122">
    <property type="term" value="P:negative regulation of transcription by RNA polymerase II"/>
    <property type="evidence" value="ECO:0007669"/>
    <property type="project" value="TreeGrafter"/>
</dbReference>
<keyword evidence="5" id="KW-0804">Transcription</keyword>
<dbReference type="InterPro" id="IPR024137">
    <property type="entry name" value="His_deAcase_cplx_SAP130"/>
</dbReference>
<evidence type="ECO:0000256" key="4">
    <source>
        <dbReference type="ARBA" id="ARBA00023015"/>
    </source>
</evidence>
<accession>Q17DL4</accession>
<sequence>MVKTMEVTPKPSAEIERINELLKGNMQRIKIIIDGINEVRTQIMKIFDHNTHVSDIIQRCASKRNFKKREKS</sequence>
<dbReference type="GO" id="GO:0070822">
    <property type="term" value="C:Sin3-type complex"/>
    <property type="evidence" value="ECO:0007669"/>
    <property type="project" value="TreeGrafter"/>
</dbReference>
<dbReference type="AlphaFoldDB" id="Q17DL4"/>
<evidence type="ECO:0000256" key="3">
    <source>
        <dbReference type="ARBA" id="ARBA00022491"/>
    </source>
</evidence>